<dbReference type="AlphaFoldDB" id="A0A2W5NX32"/>
<organism evidence="8 9">
    <name type="scientific">Novosphingobium pentaromativorans</name>
    <dbReference type="NCBI Taxonomy" id="205844"/>
    <lineage>
        <taxon>Bacteria</taxon>
        <taxon>Pseudomonadati</taxon>
        <taxon>Pseudomonadota</taxon>
        <taxon>Alphaproteobacteria</taxon>
        <taxon>Sphingomonadales</taxon>
        <taxon>Sphingomonadaceae</taxon>
        <taxon>Novosphingobium</taxon>
    </lineage>
</organism>
<dbReference type="PANTHER" id="PTHR12147:SF56">
    <property type="entry name" value="AMINOPEPTIDASE YDR415C-RELATED"/>
    <property type="match status" value="1"/>
</dbReference>
<keyword evidence="3" id="KW-0479">Metal-binding</keyword>
<evidence type="ECO:0000256" key="3">
    <source>
        <dbReference type="ARBA" id="ARBA00022723"/>
    </source>
</evidence>
<evidence type="ECO:0000259" key="7">
    <source>
        <dbReference type="Pfam" id="PF04389"/>
    </source>
</evidence>
<dbReference type="PANTHER" id="PTHR12147">
    <property type="entry name" value="METALLOPEPTIDASE M28 FAMILY MEMBER"/>
    <property type="match status" value="1"/>
</dbReference>
<dbReference type="GO" id="GO:0006508">
    <property type="term" value="P:proteolysis"/>
    <property type="evidence" value="ECO:0007669"/>
    <property type="project" value="UniProtKB-KW"/>
</dbReference>
<name>A0A2W5NX32_9SPHN</name>
<keyword evidence="5" id="KW-0378">Hydrolase</keyword>
<dbReference type="Pfam" id="PF04389">
    <property type="entry name" value="Peptidase_M28"/>
    <property type="match status" value="1"/>
</dbReference>
<evidence type="ECO:0000256" key="6">
    <source>
        <dbReference type="ARBA" id="ARBA00022833"/>
    </source>
</evidence>
<dbReference type="Proteomes" id="UP000249082">
    <property type="component" value="Unassembled WGS sequence"/>
</dbReference>
<dbReference type="EMBL" id="QFPX01000002">
    <property type="protein sequence ID" value="PZQ56908.1"/>
    <property type="molecule type" value="Genomic_DNA"/>
</dbReference>
<dbReference type="GO" id="GO:0046872">
    <property type="term" value="F:metal ion binding"/>
    <property type="evidence" value="ECO:0007669"/>
    <property type="project" value="UniProtKB-KW"/>
</dbReference>
<gene>
    <name evidence="8" type="ORF">DI555_01915</name>
</gene>
<keyword evidence="2" id="KW-0645">Protease</keyword>
<evidence type="ECO:0000313" key="9">
    <source>
        <dbReference type="Proteomes" id="UP000249082"/>
    </source>
</evidence>
<evidence type="ECO:0000313" key="8">
    <source>
        <dbReference type="EMBL" id="PZQ56908.1"/>
    </source>
</evidence>
<keyword evidence="4" id="KW-0732">Signal</keyword>
<evidence type="ECO:0000256" key="1">
    <source>
        <dbReference type="ARBA" id="ARBA00022438"/>
    </source>
</evidence>
<dbReference type="GO" id="GO:0004177">
    <property type="term" value="F:aminopeptidase activity"/>
    <property type="evidence" value="ECO:0007669"/>
    <property type="project" value="UniProtKB-KW"/>
</dbReference>
<keyword evidence="6" id="KW-0862">Zinc</keyword>
<dbReference type="Gene3D" id="3.40.630.10">
    <property type="entry name" value="Zn peptidases"/>
    <property type="match status" value="1"/>
</dbReference>
<sequence length="519" mass="55707">MNRGNDRRYGAGLARATGALALGALLVSGAPLLSAISRVDQELAARLRGHIEILASDDFDGREPGTDGEAKTLRYLGKQWFDIGLVSGTNDPGHEWFAPVTLVAREPDSSAARFLRKGARTTVSPPGVLVLTSGKRSLVRNVPMLFLGKARGRDFTRTELAGRVAVVLDGDTPDGERQNDLLALGASAVLTVLDGDRSLDQVAARRKRTGYALSDDALGGDLEAFITREAMASLLKGTSRSLDGLEEAAAKADFVPVTLDITASLEATTRETTIRTHNLIGKLPGKRPESGAVLFLAHWDHFGECGEAPAEDVICNGAIDNASGVAALTEVARRLARGQQLDRDIYFLATTGEELGLLGAHAFAENPPLPPGQIVAAFNIDSIAIAPRGTPFAIVGRGMTALDGEIAKVAKAERFKLRANDDANEYVRRQDGWALIQHDIPAVMVTTAYGDMDRMRTFFEGDYHRPSDDLAHMARPLELGGAVDDVKMLTALGRWFGDLRRVPANPVEPAVPAPERKRK</sequence>
<evidence type="ECO:0000256" key="5">
    <source>
        <dbReference type="ARBA" id="ARBA00022801"/>
    </source>
</evidence>
<dbReference type="SUPFAM" id="SSF53187">
    <property type="entry name" value="Zn-dependent exopeptidases"/>
    <property type="match status" value="1"/>
</dbReference>
<feature type="domain" description="Peptidase M28" evidence="7">
    <location>
        <begin position="278"/>
        <end position="474"/>
    </location>
</feature>
<evidence type="ECO:0000256" key="4">
    <source>
        <dbReference type="ARBA" id="ARBA00022729"/>
    </source>
</evidence>
<proteinExistence type="predicted"/>
<evidence type="ECO:0000256" key="2">
    <source>
        <dbReference type="ARBA" id="ARBA00022670"/>
    </source>
</evidence>
<dbReference type="InterPro" id="IPR007484">
    <property type="entry name" value="Peptidase_M28"/>
</dbReference>
<reference evidence="8 9" key="1">
    <citation type="submission" date="2017-08" db="EMBL/GenBank/DDBJ databases">
        <title>Infants hospitalized years apart are colonized by the same room-sourced microbial strains.</title>
        <authorList>
            <person name="Brooks B."/>
            <person name="Olm M.R."/>
            <person name="Firek B.A."/>
            <person name="Baker R."/>
            <person name="Thomas B.C."/>
            <person name="Morowitz M.J."/>
            <person name="Banfield J.F."/>
        </authorList>
    </citation>
    <scope>NUCLEOTIDE SEQUENCE [LARGE SCALE GENOMIC DNA]</scope>
    <source>
        <strain evidence="8">S2_005_002_R2_33</strain>
    </source>
</reference>
<protein>
    <submittedName>
        <fullName evidence="8">Peptidase M28</fullName>
    </submittedName>
</protein>
<keyword evidence="1" id="KW-0031">Aminopeptidase</keyword>
<comment type="caution">
    <text evidence="8">The sequence shown here is derived from an EMBL/GenBank/DDBJ whole genome shotgun (WGS) entry which is preliminary data.</text>
</comment>
<dbReference type="GO" id="GO:0008235">
    <property type="term" value="F:metalloexopeptidase activity"/>
    <property type="evidence" value="ECO:0007669"/>
    <property type="project" value="InterPro"/>
</dbReference>
<accession>A0A2W5NX32</accession>
<dbReference type="InterPro" id="IPR045175">
    <property type="entry name" value="M28_fam"/>
</dbReference>